<proteinExistence type="evidence at protein level"/>
<organism evidence="2 3">
    <name type="scientific">Caenorhabditis elegans</name>
    <dbReference type="NCBI Taxonomy" id="6239"/>
    <lineage>
        <taxon>Eukaryota</taxon>
        <taxon>Metazoa</taxon>
        <taxon>Ecdysozoa</taxon>
        <taxon>Nematoda</taxon>
        <taxon>Chromadorea</taxon>
        <taxon>Rhabditida</taxon>
        <taxon>Rhabditina</taxon>
        <taxon>Rhabditomorpha</taxon>
        <taxon>Rhabditoidea</taxon>
        <taxon>Rhabditidae</taxon>
        <taxon>Peloderinae</taxon>
        <taxon>Caenorhabditis</taxon>
    </lineage>
</organism>
<sequence>MFSNEDPGQEGAENDDVFIEMLDEFSNDVPGSFFEREPTKDTTTARTMHFLLKSIVGQLKNPINTEAEAIAQWLIYKQTGPHRHQKFFGHFRQMSRLVKKYNEMSLIKRLNPQLRKAENCGGDDVYKLEIKAVRYMGCAYVKRVYLLERIRESCVKCADGAIGLLEIDHWINLSLVIVALCSQIHSEVVAQVLEMEKVYKIAAGVMMTADLKFPKELNDLEVVRKIRHESRIFDERRMETSNLTAISRLLKYNAETMKQAQTENDLRMKTSEVLTDILAADLSSPISTQLQKKKTNNSVQMDMSDLGISISREDMSFLNTTGQSCSSIPEIESDEDAILFSPNLFASKSIKIKNKLKRMNPVAESSTKITKTTSFLSATMDILNSSQDAAGLPRKKKKKMNKK</sequence>
<evidence type="ECO:0000259" key="1">
    <source>
        <dbReference type="Pfam" id="PF14780"/>
    </source>
</evidence>
<evidence type="ECO:0000313" key="2">
    <source>
        <dbReference type="EMBL" id="CCD65325.1"/>
    </source>
</evidence>
<name>P91078_CAEEL</name>
<feature type="domain" description="Nucleolus and neural progenitor protein-like N-terminal" evidence="1">
    <location>
        <begin position="51"/>
        <end position="200"/>
    </location>
</feature>
<dbReference type="PeptideAtlas" id="P91078"/>
<dbReference type="Bgee" id="WBGene00016021">
    <property type="expression patterns" value="Expressed in germ line (C elegans) and 4 other cell types or tissues"/>
</dbReference>
<dbReference type="InParanoid" id="P91078"/>
<dbReference type="UCSC" id="C23H3.5">
    <property type="organism name" value="c. elegans"/>
</dbReference>
<dbReference type="AGR" id="WB:WBGene00016021"/>
<dbReference type="PIR" id="T25556">
    <property type="entry name" value="T25556"/>
</dbReference>
<gene>
    <name evidence="2 4" type="ORF">C23H3.5</name>
    <name evidence="2" type="ORF">CELE_C23H3.5</name>
</gene>
<dbReference type="Pfam" id="PF14780">
    <property type="entry name" value="NEPRO_N"/>
    <property type="match status" value="1"/>
</dbReference>
<evidence type="ECO:0000313" key="4">
    <source>
        <dbReference type="WormBase" id="C23H3.5"/>
    </source>
</evidence>
<dbReference type="KEGG" id="cel:CELE_C23H3.5"/>
<keyword evidence="3" id="KW-1185">Reference proteome</keyword>
<evidence type="ECO:0000313" key="3">
    <source>
        <dbReference type="Proteomes" id="UP000001940"/>
    </source>
</evidence>
<dbReference type="Proteomes" id="UP000001940">
    <property type="component" value="Chromosome II"/>
</dbReference>
<dbReference type="OMA" id="WINLSLV"/>
<dbReference type="PaxDb" id="6239-C23H3.5"/>
<dbReference type="RefSeq" id="NP_493647.1">
    <property type="nucleotide sequence ID" value="NM_061246.7"/>
</dbReference>
<dbReference type="eggNOG" id="ENOG502T0SN">
    <property type="taxonomic scope" value="Eukaryota"/>
</dbReference>
<dbReference type="EMBL" id="BX284602">
    <property type="protein sequence ID" value="CCD65325.1"/>
    <property type="molecule type" value="Genomic_DNA"/>
</dbReference>
<dbReference type="CTD" id="173387"/>
<dbReference type="STRING" id="6239.C23H3.5.1"/>
<dbReference type="HOGENOM" id="CLU_062086_0_0_1"/>
<dbReference type="FunCoup" id="P91078">
    <property type="interactions" value="1"/>
</dbReference>
<accession>P91078</accession>
<dbReference type="OrthoDB" id="5816211at2759"/>
<keyword evidence="5" id="KW-1267">Proteomics identification</keyword>
<dbReference type="WormBase" id="C23H3.5">
    <property type="protein sequence ID" value="CE08324"/>
    <property type="gene ID" value="WBGene00016021"/>
</dbReference>
<dbReference type="AlphaFoldDB" id="P91078"/>
<reference evidence="2 3" key="1">
    <citation type="journal article" date="1998" name="Science">
        <title>Genome sequence of the nematode C. elegans: a platform for investigating biology.</title>
        <authorList>
            <consortium name="The C. elegans sequencing consortium"/>
            <person name="Sulson J.E."/>
            <person name="Waterston R."/>
        </authorList>
    </citation>
    <scope>NUCLEOTIDE SEQUENCE [LARGE SCALE GENOMIC DNA]</scope>
    <source>
        <strain evidence="2 3">Bristol N2</strain>
    </source>
</reference>
<protein>
    <submittedName>
        <fullName evidence="2">Nucleolus and neural progenitor protein-like N-terminal domain-containing protein</fullName>
    </submittedName>
</protein>
<evidence type="ECO:0007829" key="5">
    <source>
        <dbReference type="PeptideAtlas" id="P91078"/>
    </source>
</evidence>
<dbReference type="InterPro" id="IPR027951">
    <property type="entry name" value="Nepro_N"/>
</dbReference>
<dbReference type="GeneID" id="173387"/>